<dbReference type="RefSeq" id="WP_185192990.1">
    <property type="nucleotide sequence ID" value="NZ_JACKXD010000003.1"/>
</dbReference>
<dbReference type="Proteomes" id="UP000546257">
    <property type="component" value="Unassembled WGS sequence"/>
</dbReference>
<reference evidence="2 3" key="1">
    <citation type="submission" date="2020-08" db="EMBL/GenBank/DDBJ databases">
        <authorList>
            <person name="Seo M.-J."/>
        </authorList>
    </citation>
    <scope>NUCLEOTIDE SEQUENCE [LARGE SCALE GENOMIC DNA]</scope>
    <source>
        <strain evidence="2 3">MBLA0160</strain>
    </source>
</reference>
<evidence type="ECO:0000313" key="3">
    <source>
        <dbReference type="Proteomes" id="UP000546257"/>
    </source>
</evidence>
<comment type="caution">
    <text evidence="2">The sequence shown here is derived from an EMBL/GenBank/DDBJ whole genome shotgun (WGS) entry which is preliminary data.</text>
</comment>
<keyword evidence="3" id="KW-1185">Reference proteome</keyword>
<dbReference type="EMBL" id="JACKXD010000003">
    <property type="protein sequence ID" value="MBB6646630.1"/>
    <property type="molecule type" value="Genomic_DNA"/>
</dbReference>
<dbReference type="AlphaFoldDB" id="A0A7J9SI35"/>
<protein>
    <submittedName>
        <fullName evidence="2">Uncharacterized protein</fullName>
    </submittedName>
</protein>
<organism evidence="2 3">
    <name type="scientific">Halobellus ruber</name>
    <dbReference type="NCBI Taxonomy" id="2761102"/>
    <lineage>
        <taxon>Archaea</taxon>
        <taxon>Methanobacteriati</taxon>
        <taxon>Methanobacteriota</taxon>
        <taxon>Stenosarchaea group</taxon>
        <taxon>Halobacteria</taxon>
        <taxon>Halobacteriales</taxon>
        <taxon>Haloferacaceae</taxon>
        <taxon>Halobellus</taxon>
    </lineage>
</organism>
<sequence length="173" mass="17938">MADDSDALLRIIPDERSGSQTPNAQEYVDTSGGTVSLDITGTDSGATGINDNATTIIDDILTIENQGTQGVYVGYTHPASPNGNFALFHEDQDFRGPGGGSNYDASAGNYNNDGQLNIDTAPDADGDGNPDLVFLGPGDKLEHIGVFFFGSPDASAISADPITFEAAASFDDL</sequence>
<gene>
    <name evidence="2" type="ORF">H5V44_10090</name>
</gene>
<accession>A0A7J9SI35</accession>
<evidence type="ECO:0000313" key="2">
    <source>
        <dbReference type="EMBL" id="MBB6646630.1"/>
    </source>
</evidence>
<name>A0A7J9SI35_9EURY</name>
<evidence type="ECO:0000256" key="1">
    <source>
        <dbReference type="SAM" id="MobiDB-lite"/>
    </source>
</evidence>
<proteinExistence type="predicted"/>
<feature type="region of interest" description="Disordered" evidence="1">
    <location>
        <begin position="14"/>
        <end position="33"/>
    </location>
</feature>